<dbReference type="RefSeq" id="WP_350347088.1">
    <property type="nucleotide sequence ID" value="NZ_CP158374.1"/>
</dbReference>
<reference evidence="1" key="1">
    <citation type="submission" date="2024-05" db="EMBL/GenBank/DDBJ databases">
        <authorList>
            <person name="Yu L."/>
        </authorList>
    </citation>
    <scope>NUCLEOTIDE SEQUENCE</scope>
    <source>
        <strain evidence="1">G08B096</strain>
    </source>
</reference>
<proteinExistence type="predicted"/>
<dbReference type="SUPFAM" id="SSF52540">
    <property type="entry name" value="P-loop containing nucleoside triphosphate hydrolases"/>
    <property type="match status" value="1"/>
</dbReference>
<evidence type="ECO:0000313" key="1">
    <source>
        <dbReference type="EMBL" id="XBX81064.1"/>
    </source>
</evidence>
<evidence type="ECO:0008006" key="2">
    <source>
        <dbReference type="Google" id="ProtNLM"/>
    </source>
</evidence>
<organism evidence="1">
    <name type="scientific">Agromyces sp. G08B096</name>
    <dbReference type="NCBI Taxonomy" id="3156399"/>
    <lineage>
        <taxon>Bacteria</taxon>
        <taxon>Bacillati</taxon>
        <taxon>Actinomycetota</taxon>
        <taxon>Actinomycetes</taxon>
        <taxon>Micrococcales</taxon>
        <taxon>Microbacteriaceae</taxon>
        <taxon>Agromyces</taxon>
    </lineage>
</organism>
<dbReference type="AlphaFoldDB" id="A0AAU7W3Z8"/>
<gene>
    <name evidence="1" type="ORF">ABIQ69_10610</name>
</gene>
<protein>
    <recommendedName>
        <fullName evidence="2">Uridine kinase</fullName>
    </recommendedName>
</protein>
<dbReference type="EMBL" id="CP158374">
    <property type="protein sequence ID" value="XBX81064.1"/>
    <property type="molecule type" value="Genomic_DNA"/>
</dbReference>
<dbReference type="InterPro" id="IPR027417">
    <property type="entry name" value="P-loop_NTPase"/>
</dbReference>
<dbReference type="Gene3D" id="3.40.50.300">
    <property type="entry name" value="P-loop containing nucleotide triphosphate hydrolases"/>
    <property type="match status" value="1"/>
</dbReference>
<accession>A0AAU7W3Z8</accession>
<sequence>MTNPRVAFLRELAGEILDRYGRGRMIVAVDGPLRSGKSAFADDLRDVLMEREHTVFRARMEDFHRSREAQAAYGPDTPERYFGYGYDESALRRALVEPFRLAGSAAFVTRVFDPSRDAWVEPKWITGPEDAILVIDGRFLLRERLTGLWDFRIAIDGDPTDAADLLAYATRDPRTVADVVVDLGDPAHPRRSGERRPDET</sequence>
<name>A0AAU7W3Z8_9MICO</name>